<sequence length="228" mass="26285">MGLIIDDLAKIIRKHQKTLPCVEPLDVDDKFEKVYKETEDGNLNIHNEMFSCTGLRKVHLEIATLGPLDILHCIWYPDPEFNLPIFGADIVANNNNVSAAITDISPVDGIGHLIYDDIADISRFFSFENNRDVPSWGNIFSPYCKFASLRTDDERNTFCRVVDQYLDVYAGAVWRSDRDNYGADLRYDGQIQYCKNQKLNDKTRRILAKYFGDVWANDYINQILFDEP</sequence>
<gene>
    <name evidence="3" type="ORF">Syn7803US23_169</name>
</gene>
<dbReference type="NCBIfam" id="NF002760">
    <property type="entry name" value="PRK02816.1"/>
    <property type="match status" value="1"/>
</dbReference>
<evidence type="ECO:0000256" key="2">
    <source>
        <dbReference type="ARBA" id="ARBA00023002"/>
    </source>
</evidence>
<proteinExistence type="inferred from homology"/>
<keyword evidence="4" id="KW-1185">Reference proteome</keyword>
<dbReference type="Pfam" id="PF05996">
    <property type="entry name" value="Fe_bilin_red"/>
    <property type="match status" value="1"/>
</dbReference>
<dbReference type="InterPro" id="IPR009249">
    <property type="entry name" value="Ferredoxin-dep_bilin_Rdtase"/>
</dbReference>
<protein>
    <submittedName>
        <fullName evidence="3">Phycocyanobilin:ferredoxin oxidoreductase</fullName>
    </submittedName>
</protein>
<dbReference type="GO" id="GO:0050897">
    <property type="term" value="F:cobalt ion binding"/>
    <property type="evidence" value="ECO:0007669"/>
    <property type="project" value="InterPro"/>
</dbReference>
<accession>A0A0E3HIH2</accession>
<dbReference type="GO" id="GO:0016636">
    <property type="term" value="F:oxidoreductase activity, acting on the CH-CH group of donors, iron-sulfur protein as acceptor"/>
    <property type="evidence" value="ECO:0007669"/>
    <property type="project" value="InterPro"/>
</dbReference>
<name>A0A0E3HIH2_9CAUD</name>
<evidence type="ECO:0000313" key="3">
    <source>
        <dbReference type="EMBL" id="AIX28513.1"/>
    </source>
</evidence>
<evidence type="ECO:0000256" key="1">
    <source>
        <dbReference type="ARBA" id="ARBA00006908"/>
    </source>
</evidence>
<evidence type="ECO:0000313" key="4">
    <source>
        <dbReference type="Proteomes" id="UP000185285"/>
    </source>
</evidence>
<comment type="similarity">
    <text evidence="1">Belongs to the HY2 family.</text>
</comment>
<dbReference type="Proteomes" id="UP000185285">
    <property type="component" value="Segment"/>
</dbReference>
<dbReference type="PANTHER" id="PTHR34557">
    <property type="entry name" value="PHYTOCHROMOBILIN:FERREDOXIN OXIDOREDUCTASE, CHLOROPLASTIC"/>
    <property type="match status" value="1"/>
</dbReference>
<dbReference type="EMBL" id="KJ019089">
    <property type="protein sequence ID" value="AIX28513.1"/>
    <property type="molecule type" value="Genomic_DNA"/>
</dbReference>
<dbReference type="Gene3D" id="3.40.1500.20">
    <property type="match status" value="1"/>
</dbReference>
<dbReference type="PANTHER" id="PTHR34557:SF1">
    <property type="entry name" value="PHYTOCHROMOBILIN:FERREDOXIN OXIDOREDUCTASE, CHLOROPLASTIC"/>
    <property type="match status" value="1"/>
</dbReference>
<reference evidence="3 4" key="1">
    <citation type="submission" date="2013-12" db="EMBL/GenBank/DDBJ databases">
        <title>Ecological redundancy of diverse viral populations within a natural community.</title>
        <authorList>
            <person name="Gregory A.C."/>
            <person name="LaButti K."/>
            <person name="Copeland A."/>
            <person name="Woyke T."/>
            <person name="Sullivan M.B."/>
        </authorList>
    </citation>
    <scope>NUCLEOTIDE SEQUENCE [LARGE SCALE GENOMIC DNA]</scope>
    <source>
        <strain evidence="3">Syn7803US23</strain>
    </source>
</reference>
<keyword evidence="2" id="KW-0560">Oxidoreductase</keyword>
<dbReference type="GO" id="GO:0010024">
    <property type="term" value="P:phytochromobilin biosynthetic process"/>
    <property type="evidence" value="ECO:0007669"/>
    <property type="project" value="InterPro"/>
</dbReference>
<organism evidence="3 4">
    <name type="scientific">Synechococcus phage ACG-2014j</name>
    <dbReference type="NCBI Taxonomy" id="1493514"/>
    <lineage>
        <taxon>Viruses</taxon>
        <taxon>Duplodnaviria</taxon>
        <taxon>Heunggongvirae</taxon>
        <taxon>Uroviricota</taxon>
        <taxon>Caudoviricetes</taxon>
        <taxon>Pantevenvirales</taxon>
        <taxon>Kyanoviridae</taxon>
        <taxon>Potamoivirus</taxon>
        <taxon>Potamoivirus tusconj</taxon>
    </lineage>
</organism>